<dbReference type="AlphaFoldDB" id="A0A7I7X9Y7"/>
<evidence type="ECO:0000256" key="5">
    <source>
        <dbReference type="ARBA" id="ARBA00023251"/>
    </source>
</evidence>
<evidence type="ECO:0000259" key="7">
    <source>
        <dbReference type="PROSITE" id="PS51012"/>
    </source>
</evidence>
<dbReference type="Pfam" id="PF12698">
    <property type="entry name" value="ABC2_membrane_3"/>
    <property type="match status" value="1"/>
</dbReference>
<evidence type="ECO:0000256" key="6">
    <source>
        <dbReference type="SAM" id="Phobius"/>
    </source>
</evidence>
<feature type="transmembrane region" description="Helical" evidence="6">
    <location>
        <begin position="161"/>
        <end position="183"/>
    </location>
</feature>
<accession>A0A7I7X9Y7</accession>
<dbReference type="InterPro" id="IPR051784">
    <property type="entry name" value="Nod_factor_ABC_transporter"/>
</dbReference>
<proteinExistence type="predicted"/>
<dbReference type="PANTHER" id="PTHR43229">
    <property type="entry name" value="NODULATION PROTEIN J"/>
    <property type="match status" value="1"/>
</dbReference>
<keyword evidence="2 6" id="KW-0812">Transmembrane</keyword>
<dbReference type="GO" id="GO:0043190">
    <property type="term" value="C:ATP-binding cassette (ABC) transporter complex"/>
    <property type="evidence" value="ECO:0007669"/>
    <property type="project" value="InterPro"/>
</dbReference>
<evidence type="ECO:0000256" key="4">
    <source>
        <dbReference type="ARBA" id="ARBA00023136"/>
    </source>
</evidence>
<sequence length="245" mass="25745">MNAIALLTGRILVSSRLDLVFAIVAPLIGLVGFTLLLRNVIATGQMSYSQYVLPAVVVQAMLFGALTTTDRAAFEKASGMSLRLRTLPISPYAGLSARMSYSAIRGTLALVASVVGAYLLGFRFTTGIGYAAAFVVLSLTLTLALSLGADATGAKAGRTEVASQLLLVPQLLLVLLSTGMAPLDSFPGWLHPFVRYQPISQITETLRGFTSGHVDAANLATSLGWCVALLAVCGTAAIRLQGRRE</sequence>
<dbReference type="Proteomes" id="UP000466517">
    <property type="component" value="Chromosome"/>
</dbReference>
<dbReference type="InterPro" id="IPR047817">
    <property type="entry name" value="ABC2_TM_bact-type"/>
</dbReference>
<dbReference type="EMBL" id="AP022610">
    <property type="protein sequence ID" value="BBZ26160.1"/>
    <property type="molecule type" value="Genomic_DNA"/>
</dbReference>
<evidence type="ECO:0000313" key="8">
    <source>
        <dbReference type="EMBL" id="BBZ26160.1"/>
    </source>
</evidence>
<keyword evidence="5" id="KW-0046">Antibiotic resistance</keyword>
<feature type="transmembrane region" description="Helical" evidence="6">
    <location>
        <begin position="20"/>
        <end position="42"/>
    </location>
</feature>
<evidence type="ECO:0000256" key="1">
    <source>
        <dbReference type="ARBA" id="ARBA00004141"/>
    </source>
</evidence>
<feature type="transmembrane region" description="Helical" evidence="6">
    <location>
        <begin position="216"/>
        <end position="238"/>
    </location>
</feature>
<reference evidence="8 9" key="1">
    <citation type="journal article" date="2019" name="Emerg. Microbes Infect.">
        <title>Comprehensive subspecies identification of 175 nontuberculous mycobacteria species based on 7547 genomic profiles.</title>
        <authorList>
            <person name="Matsumoto Y."/>
            <person name="Kinjo T."/>
            <person name="Motooka D."/>
            <person name="Nabeya D."/>
            <person name="Jung N."/>
            <person name="Uechi K."/>
            <person name="Horii T."/>
            <person name="Iida T."/>
            <person name="Fujita J."/>
            <person name="Nakamura S."/>
        </authorList>
    </citation>
    <scope>NUCLEOTIDE SEQUENCE [LARGE SCALE GENOMIC DNA]</scope>
    <source>
        <strain evidence="8 9">JCM 13574</strain>
    </source>
</reference>
<evidence type="ECO:0000256" key="2">
    <source>
        <dbReference type="ARBA" id="ARBA00022692"/>
    </source>
</evidence>
<feature type="transmembrane region" description="Helical" evidence="6">
    <location>
        <begin position="128"/>
        <end position="149"/>
    </location>
</feature>
<organism evidence="8 9">
    <name type="scientific">Mycolicibacterium madagascariense</name>
    <dbReference type="NCBI Taxonomy" id="212765"/>
    <lineage>
        <taxon>Bacteria</taxon>
        <taxon>Bacillati</taxon>
        <taxon>Actinomycetota</taxon>
        <taxon>Actinomycetes</taxon>
        <taxon>Mycobacteriales</taxon>
        <taxon>Mycobacteriaceae</taxon>
        <taxon>Mycolicibacterium</taxon>
    </lineage>
</organism>
<dbReference type="GO" id="GO:0140359">
    <property type="term" value="F:ABC-type transporter activity"/>
    <property type="evidence" value="ECO:0007669"/>
    <property type="project" value="InterPro"/>
</dbReference>
<dbReference type="KEGG" id="mmag:MMAD_04550"/>
<dbReference type="InterPro" id="IPR013525">
    <property type="entry name" value="ABC2_TM"/>
</dbReference>
<evidence type="ECO:0000256" key="3">
    <source>
        <dbReference type="ARBA" id="ARBA00022989"/>
    </source>
</evidence>
<feature type="transmembrane region" description="Helical" evidence="6">
    <location>
        <begin position="103"/>
        <end position="122"/>
    </location>
</feature>
<dbReference type="PROSITE" id="PS51012">
    <property type="entry name" value="ABC_TM2"/>
    <property type="match status" value="1"/>
</dbReference>
<keyword evidence="9" id="KW-1185">Reference proteome</keyword>
<dbReference type="PANTHER" id="PTHR43229:SF6">
    <property type="entry name" value="ABC-TYPE MULTIDRUG TRANSPORT SYSTEM, PERMEASE COMPONENT"/>
    <property type="match status" value="1"/>
</dbReference>
<dbReference type="RefSeq" id="WP_163731937.1">
    <property type="nucleotide sequence ID" value="NZ_AP022610.1"/>
</dbReference>
<feature type="domain" description="ABC transmembrane type-2" evidence="7">
    <location>
        <begin position="17"/>
        <end position="244"/>
    </location>
</feature>
<comment type="subcellular location">
    <subcellularLocation>
        <location evidence="1">Membrane</location>
        <topology evidence="1">Multi-pass membrane protein</topology>
    </subcellularLocation>
</comment>
<name>A0A7I7X9Y7_9MYCO</name>
<dbReference type="PIRSF" id="PIRSF006648">
    <property type="entry name" value="DrrB"/>
    <property type="match status" value="1"/>
</dbReference>
<protein>
    <submittedName>
        <fullName evidence="8">Doxorubicin resistance ABC transporter permease protein DrrB</fullName>
    </submittedName>
</protein>
<evidence type="ECO:0000313" key="9">
    <source>
        <dbReference type="Proteomes" id="UP000466517"/>
    </source>
</evidence>
<dbReference type="GO" id="GO:0046677">
    <property type="term" value="P:response to antibiotic"/>
    <property type="evidence" value="ECO:0007669"/>
    <property type="project" value="UniProtKB-KW"/>
</dbReference>
<keyword evidence="3 6" id="KW-1133">Transmembrane helix</keyword>
<dbReference type="InterPro" id="IPR000412">
    <property type="entry name" value="ABC_2_transport"/>
</dbReference>
<gene>
    <name evidence="8" type="primary">drrB</name>
    <name evidence="8" type="ORF">MMAD_04550</name>
</gene>
<keyword evidence="4 6" id="KW-0472">Membrane</keyword>